<dbReference type="Pfam" id="PF18425">
    <property type="entry name" value="CspB_prodomain"/>
    <property type="match status" value="1"/>
</dbReference>
<evidence type="ECO:0000256" key="3">
    <source>
        <dbReference type="ARBA" id="ARBA00022801"/>
    </source>
</evidence>
<evidence type="ECO:0000256" key="6">
    <source>
        <dbReference type="PROSITE-ProRule" id="PRU01240"/>
    </source>
</evidence>
<evidence type="ECO:0000313" key="11">
    <source>
        <dbReference type="Proteomes" id="UP000285865"/>
    </source>
</evidence>
<gene>
    <name evidence="10" type="ORF">DW172_05350</name>
</gene>
<dbReference type="GO" id="GO:0004252">
    <property type="term" value="F:serine-type endopeptidase activity"/>
    <property type="evidence" value="ECO:0007669"/>
    <property type="project" value="UniProtKB-UniRule"/>
</dbReference>
<dbReference type="InterPro" id="IPR050131">
    <property type="entry name" value="Peptidase_S8_subtilisin-like"/>
</dbReference>
<keyword evidence="2 6" id="KW-0645">Protease</keyword>
<dbReference type="Proteomes" id="UP000285865">
    <property type="component" value="Unassembled WGS sequence"/>
</dbReference>
<dbReference type="PANTHER" id="PTHR43806">
    <property type="entry name" value="PEPTIDASE S8"/>
    <property type="match status" value="1"/>
</dbReference>
<dbReference type="Gene3D" id="3.40.50.200">
    <property type="entry name" value="Peptidase S8/S53 domain"/>
    <property type="match status" value="1"/>
</dbReference>
<feature type="domain" description="Csp protease B prodomain" evidence="9">
    <location>
        <begin position="8"/>
        <end position="96"/>
    </location>
</feature>
<keyword evidence="3 6" id="KW-0378">Hydrolase</keyword>
<dbReference type="GO" id="GO:0006508">
    <property type="term" value="P:proteolysis"/>
    <property type="evidence" value="ECO:0007669"/>
    <property type="project" value="UniProtKB-KW"/>
</dbReference>
<accession>A0A414ZNI0</accession>
<dbReference type="Gene3D" id="2.60.120.1290">
    <property type="match status" value="1"/>
</dbReference>
<dbReference type="PANTHER" id="PTHR43806:SF11">
    <property type="entry name" value="CEREVISIN-RELATED"/>
    <property type="match status" value="1"/>
</dbReference>
<dbReference type="InterPro" id="IPR041365">
    <property type="entry name" value="CspB_prodomain"/>
</dbReference>
<evidence type="ECO:0000256" key="2">
    <source>
        <dbReference type="ARBA" id="ARBA00022670"/>
    </source>
</evidence>
<protein>
    <submittedName>
        <fullName evidence="10">Subtilase</fullName>
    </submittedName>
</protein>
<dbReference type="Gene3D" id="3.30.70.2980">
    <property type="match status" value="1"/>
</dbReference>
<dbReference type="InterPro" id="IPR034045">
    <property type="entry name" value="Pep_S8_CspA-like"/>
</dbReference>
<dbReference type="InterPro" id="IPR000209">
    <property type="entry name" value="Peptidase_S8/S53_dom"/>
</dbReference>
<reference evidence="10 11" key="1">
    <citation type="submission" date="2018-08" db="EMBL/GenBank/DDBJ databases">
        <title>A genome reference for cultivated species of the human gut microbiota.</title>
        <authorList>
            <person name="Zou Y."/>
            <person name="Xue W."/>
            <person name="Luo G."/>
        </authorList>
    </citation>
    <scope>NUCLEOTIDE SEQUENCE [LARGE SCALE GENOMIC DNA]</scope>
    <source>
        <strain evidence="10 11">AM16-11</strain>
    </source>
</reference>
<evidence type="ECO:0000256" key="4">
    <source>
        <dbReference type="ARBA" id="ARBA00022825"/>
    </source>
</evidence>
<dbReference type="PROSITE" id="PS00138">
    <property type="entry name" value="SUBTILASE_SER"/>
    <property type="match status" value="1"/>
</dbReference>
<comment type="similarity">
    <text evidence="1 6 7">Belongs to the peptidase S8 family.</text>
</comment>
<organism evidence="10 11">
    <name type="scientific">Agathobacter rectalis</name>
    <dbReference type="NCBI Taxonomy" id="39491"/>
    <lineage>
        <taxon>Bacteria</taxon>
        <taxon>Bacillati</taxon>
        <taxon>Bacillota</taxon>
        <taxon>Clostridia</taxon>
        <taxon>Lachnospirales</taxon>
        <taxon>Lachnospiraceae</taxon>
        <taxon>Agathobacter</taxon>
    </lineage>
</organism>
<comment type="caution">
    <text evidence="10">The sequence shown here is derived from an EMBL/GenBank/DDBJ whole genome shotgun (WGS) entry which is preliminary data.</text>
</comment>
<feature type="domain" description="Peptidase S8/S53" evidence="8">
    <location>
        <begin position="123"/>
        <end position="331"/>
    </location>
</feature>
<evidence type="ECO:0000256" key="1">
    <source>
        <dbReference type="ARBA" id="ARBA00011073"/>
    </source>
</evidence>
<evidence type="ECO:0000259" key="9">
    <source>
        <dbReference type="Pfam" id="PF18425"/>
    </source>
</evidence>
<dbReference type="PROSITE" id="PS00136">
    <property type="entry name" value="SUBTILASE_ASP"/>
    <property type="match status" value="1"/>
</dbReference>
<dbReference type="PROSITE" id="PS51892">
    <property type="entry name" value="SUBTILASE"/>
    <property type="match status" value="1"/>
</dbReference>
<evidence type="ECO:0000256" key="5">
    <source>
        <dbReference type="PIRSR" id="PIRSR615500-1"/>
    </source>
</evidence>
<dbReference type="InterPro" id="IPR017310">
    <property type="entry name" value="Pept_S8A_subtilisin_clostridia"/>
</dbReference>
<dbReference type="InterPro" id="IPR022398">
    <property type="entry name" value="Peptidase_S8_His-AS"/>
</dbReference>
<sequence>MEIAFSEKISPQLSAALLSTPYELGKEDGLSSGYLPESDSWEVIVKYVGDIEKIKEKYPSVLITKLLGNYAVLVIEKSLVNTVALCDEIIYMEKPKQFNYDVYEGSQASCITPVHTNPYNLTGKGVLIGIIDSGIYYAHPAFIQDGVSRIAYLWDQTVSDDSSRSDIIPFGTLYDRDTITKAINAENSLEMQRICPSIDISGHGTHVAGIAAGNGNGNDNEQNTKYRGVAYESTLIIVKLKTSGGASFPTTTQIMLAVDFCIRKSIDMNMPIAINLSFGTSNGSHSGTSLLETYLDYIAENYRCAVSVGSGNDGAGFGHANGKSYPADAELAIGYPEPSLSIDLWKKYWDEIQLQITAPNNDMLVLPDTITNQAKGFTYRYRLDGTDIYITGGGPSPYSPFQEIFIELMGAEYISPGIWKISLMPISVKDGSWDIWLPSGALRNAQTSFINASPDITLTIPSTSQNVISVGAYDSRTNRTAAFSGRGYTWAFDSIKPDIIAPGVDIISCSNTGGYTSKTGTSMATPFVTGAAALLMEWGIVRENDLYMYGDKLKASLIKGAGENVFTAVSRTASENTSKNTKYPNPVTGWGTLCLLDSIP</sequence>
<dbReference type="AlphaFoldDB" id="A0A414ZNI0"/>
<feature type="active site" description="Charge relay system" evidence="5 6">
    <location>
        <position position="132"/>
    </location>
</feature>
<dbReference type="PRINTS" id="PR00723">
    <property type="entry name" value="SUBTILISIN"/>
</dbReference>
<dbReference type="InterPro" id="IPR023828">
    <property type="entry name" value="Peptidase_S8_Ser-AS"/>
</dbReference>
<feature type="domain" description="Peptidase S8/S53" evidence="8">
    <location>
        <begin position="457"/>
        <end position="572"/>
    </location>
</feature>
<keyword evidence="4 6" id="KW-0720">Serine protease</keyword>
<feature type="active site" description="Charge relay system" evidence="5 6">
    <location>
        <position position="522"/>
    </location>
</feature>
<dbReference type="InterPro" id="IPR015500">
    <property type="entry name" value="Peptidase_S8_subtilisin-rel"/>
</dbReference>
<name>A0A414ZNI0_9FIRM</name>
<dbReference type="CDD" id="cd07478">
    <property type="entry name" value="Peptidases_S8_CspA-like"/>
    <property type="match status" value="1"/>
</dbReference>
<evidence type="ECO:0000256" key="7">
    <source>
        <dbReference type="RuleBase" id="RU003355"/>
    </source>
</evidence>
<dbReference type="InterPro" id="IPR023827">
    <property type="entry name" value="Peptidase_S8_Asp-AS"/>
</dbReference>
<feature type="active site" description="Charge relay system" evidence="5 6">
    <location>
        <position position="203"/>
    </location>
</feature>
<evidence type="ECO:0000259" key="8">
    <source>
        <dbReference type="Pfam" id="PF00082"/>
    </source>
</evidence>
<dbReference type="EMBL" id="QRKN01000002">
    <property type="protein sequence ID" value="RHI24449.1"/>
    <property type="molecule type" value="Genomic_DNA"/>
</dbReference>
<dbReference type="SUPFAM" id="SSF52743">
    <property type="entry name" value="Subtilisin-like"/>
    <property type="match status" value="1"/>
</dbReference>
<dbReference type="RefSeq" id="WP_118257437.1">
    <property type="nucleotide sequence ID" value="NZ_QRKN01000002.1"/>
</dbReference>
<dbReference type="InterPro" id="IPR036852">
    <property type="entry name" value="Peptidase_S8/S53_dom_sf"/>
</dbReference>
<dbReference type="Pfam" id="PF00082">
    <property type="entry name" value="Peptidase_S8"/>
    <property type="match status" value="2"/>
</dbReference>
<proteinExistence type="inferred from homology"/>
<evidence type="ECO:0000313" key="10">
    <source>
        <dbReference type="EMBL" id="RHI24449.1"/>
    </source>
</evidence>
<dbReference type="PROSITE" id="PS00137">
    <property type="entry name" value="SUBTILASE_HIS"/>
    <property type="match status" value="1"/>
</dbReference>
<dbReference type="PIRSF" id="PIRSF037894">
    <property type="entry name" value="Subtilisin_rel_CspABC"/>
    <property type="match status" value="1"/>
</dbReference>